<proteinExistence type="predicted"/>
<organism evidence="3 4">
    <name type="scientific">Aquimarina algicola</name>
    <dbReference type="NCBI Taxonomy" id="2589995"/>
    <lineage>
        <taxon>Bacteria</taxon>
        <taxon>Pseudomonadati</taxon>
        <taxon>Bacteroidota</taxon>
        <taxon>Flavobacteriia</taxon>
        <taxon>Flavobacteriales</taxon>
        <taxon>Flavobacteriaceae</taxon>
        <taxon>Aquimarina</taxon>
    </lineage>
</organism>
<accession>A0A504JAW6</accession>
<dbReference type="EMBL" id="VFWZ01000002">
    <property type="protein sequence ID" value="TPN87814.1"/>
    <property type="molecule type" value="Genomic_DNA"/>
</dbReference>
<dbReference type="InterPro" id="IPR006626">
    <property type="entry name" value="PbH1"/>
</dbReference>
<dbReference type="InterPro" id="IPR039448">
    <property type="entry name" value="Beta_helix"/>
</dbReference>
<dbReference type="Pfam" id="PF13229">
    <property type="entry name" value="Beta_helix"/>
    <property type="match status" value="1"/>
</dbReference>
<feature type="chain" id="PRO_5021286612" evidence="1">
    <location>
        <begin position="21"/>
        <end position="463"/>
    </location>
</feature>
<evidence type="ECO:0000259" key="2">
    <source>
        <dbReference type="Pfam" id="PF13229"/>
    </source>
</evidence>
<gene>
    <name evidence="3" type="ORF">FHK87_09580</name>
</gene>
<dbReference type="OrthoDB" id="253409at2"/>
<evidence type="ECO:0000313" key="3">
    <source>
        <dbReference type="EMBL" id="TPN87814.1"/>
    </source>
</evidence>
<dbReference type="SUPFAM" id="SSF51126">
    <property type="entry name" value="Pectin lyase-like"/>
    <property type="match status" value="1"/>
</dbReference>
<dbReference type="InterPro" id="IPR011050">
    <property type="entry name" value="Pectin_lyase_fold/virulence"/>
</dbReference>
<protein>
    <submittedName>
        <fullName evidence="3">Right-handed parallel beta-helix repeat-containing protein</fullName>
    </submittedName>
</protein>
<name>A0A504JAW6_9FLAO</name>
<dbReference type="RefSeq" id="WP_140592453.1">
    <property type="nucleotide sequence ID" value="NZ_VFWZ01000002.1"/>
</dbReference>
<feature type="domain" description="Right handed beta helix" evidence="2">
    <location>
        <begin position="184"/>
        <end position="345"/>
    </location>
</feature>
<evidence type="ECO:0000256" key="1">
    <source>
        <dbReference type="SAM" id="SignalP"/>
    </source>
</evidence>
<sequence length="463" mass="51806">MSTLRIFVFLICFSFLFSCDSEPSDNISDPVVGLTPSDPDDPNAVVGPMDATTTIPYPSIPDKEYTIELDRWDIPNNRTEPEKTTDNLQAAIDWAVGEGYGIIRLPEGHYLVGKYGNDIYQAGIELKNDMAFMLDKNAVIEMAPNDKWNYCAIAVTEKVNVLISGGTIVGDRDNHTYTPRQNDGSTVHDEGHLICIQNESEYVTVENMVLGKANGDAILLVGQKGEGSSVKHIVIRNNNMTDNRRQGVSIVGGVDVLIEDNEIHHTKGTSPQFGIDVESLRYTSADITIRSNYFHHNRGGDIVNTDGKNVIVEENILTQGEGSEYLDGPLVYWKRGDLTIRNNDITMLSVSANNWNGIIMYSNDQPKTNPATTYIYENTCNNCGFYMYKGADLEIKNNYLKNGHLAFKEMENLTLENNRVEHPNRCWAYRFLEVSGKATGNTYNGEAFDIPLTNQPWDGCWIR</sequence>
<dbReference type="PROSITE" id="PS51257">
    <property type="entry name" value="PROKAR_LIPOPROTEIN"/>
    <property type="match status" value="1"/>
</dbReference>
<dbReference type="Proteomes" id="UP000315540">
    <property type="component" value="Unassembled WGS sequence"/>
</dbReference>
<dbReference type="AlphaFoldDB" id="A0A504JAW6"/>
<evidence type="ECO:0000313" key="4">
    <source>
        <dbReference type="Proteomes" id="UP000315540"/>
    </source>
</evidence>
<comment type="caution">
    <text evidence="3">The sequence shown here is derived from an EMBL/GenBank/DDBJ whole genome shotgun (WGS) entry which is preliminary data.</text>
</comment>
<reference evidence="3 4" key="1">
    <citation type="submission" date="2019-06" db="EMBL/GenBank/DDBJ databases">
        <authorList>
            <person name="Meng X."/>
        </authorList>
    </citation>
    <scope>NUCLEOTIDE SEQUENCE [LARGE SCALE GENOMIC DNA]</scope>
    <source>
        <strain evidence="3 4">M625</strain>
    </source>
</reference>
<dbReference type="Gene3D" id="2.160.20.10">
    <property type="entry name" value="Single-stranded right-handed beta-helix, Pectin lyase-like"/>
    <property type="match status" value="1"/>
</dbReference>
<dbReference type="SMART" id="SM00710">
    <property type="entry name" value="PbH1"/>
    <property type="match status" value="6"/>
</dbReference>
<dbReference type="InterPro" id="IPR012334">
    <property type="entry name" value="Pectin_lyas_fold"/>
</dbReference>
<keyword evidence="1" id="KW-0732">Signal</keyword>
<keyword evidence="4" id="KW-1185">Reference proteome</keyword>
<feature type="signal peptide" evidence="1">
    <location>
        <begin position="1"/>
        <end position="20"/>
    </location>
</feature>